<reference evidence="1 2" key="1">
    <citation type="submission" date="2017-06" db="EMBL/GenBank/DDBJ databases">
        <authorList>
            <person name="Kim H.J."/>
            <person name="Triplett B.A."/>
        </authorList>
    </citation>
    <scope>NUCLEOTIDE SEQUENCE [LARGE SCALE GENOMIC DNA]</scope>
    <source>
        <strain evidence="1">FRACA_ARgP5</strain>
    </source>
</reference>
<protein>
    <submittedName>
        <fullName evidence="1">Uncharacterized protein</fullName>
    </submittedName>
</protein>
<evidence type="ECO:0000313" key="2">
    <source>
        <dbReference type="Proteomes" id="UP000234331"/>
    </source>
</evidence>
<name>A0A2I2KKN7_9ACTN</name>
<dbReference type="EMBL" id="FZMO01000035">
    <property type="protein sequence ID" value="SNQ46223.1"/>
    <property type="molecule type" value="Genomic_DNA"/>
</dbReference>
<organism evidence="1 2">
    <name type="scientific">Frankia canadensis</name>
    <dbReference type="NCBI Taxonomy" id="1836972"/>
    <lineage>
        <taxon>Bacteria</taxon>
        <taxon>Bacillati</taxon>
        <taxon>Actinomycetota</taxon>
        <taxon>Actinomycetes</taxon>
        <taxon>Frankiales</taxon>
        <taxon>Frankiaceae</taxon>
        <taxon>Frankia</taxon>
    </lineage>
</organism>
<proteinExistence type="predicted"/>
<dbReference type="RefSeq" id="WP_101830287.1">
    <property type="nucleotide sequence ID" value="NZ_FZMO01000035.1"/>
</dbReference>
<gene>
    <name evidence="1" type="ORF">FRACA_130047</name>
</gene>
<evidence type="ECO:0000313" key="1">
    <source>
        <dbReference type="EMBL" id="SNQ46223.1"/>
    </source>
</evidence>
<dbReference type="AlphaFoldDB" id="A0A2I2KKN7"/>
<dbReference type="OrthoDB" id="3211853at2"/>
<sequence length="161" mass="17668">MSIVPVWEVDPLELPTLELPETDGLVLAGASGARDGSGGGCVEVEFLAVDADELLRRAVEAAAWPHIGSVTVHPGRDPAERTRLAFLIGRQLRLERSARGWDSPVVTLGSALRPEAAGGQGLRMVPHHVRLRCGDRWNRHTLWEVMGLRQYVTWLDRRAPG</sequence>
<dbReference type="Proteomes" id="UP000234331">
    <property type="component" value="Unassembled WGS sequence"/>
</dbReference>
<keyword evidence="2" id="KW-1185">Reference proteome</keyword>
<accession>A0A2I2KKN7</accession>